<organism evidence="1">
    <name type="scientific">viral metagenome</name>
    <dbReference type="NCBI Taxonomy" id="1070528"/>
    <lineage>
        <taxon>unclassified sequences</taxon>
        <taxon>metagenomes</taxon>
        <taxon>organismal metagenomes</taxon>
    </lineage>
</organism>
<dbReference type="AlphaFoldDB" id="A0A6M3J325"/>
<protein>
    <submittedName>
        <fullName evidence="1">Uncharacterized protein</fullName>
    </submittedName>
</protein>
<name>A0A6M3J325_9ZZZZ</name>
<reference evidence="1" key="1">
    <citation type="submission" date="2020-03" db="EMBL/GenBank/DDBJ databases">
        <title>The deep terrestrial virosphere.</title>
        <authorList>
            <person name="Holmfeldt K."/>
            <person name="Nilsson E."/>
            <person name="Simone D."/>
            <person name="Lopez-Fernandez M."/>
            <person name="Wu X."/>
            <person name="de Brujin I."/>
            <person name="Lundin D."/>
            <person name="Andersson A."/>
            <person name="Bertilsson S."/>
            <person name="Dopson M."/>
        </authorList>
    </citation>
    <scope>NUCLEOTIDE SEQUENCE</scope>
    <source>
        <strain evidence="1">MM415B00582</strain>
    </source>
</reference>
<proteinExistence type="predicted"/>
<gene>
    <name evidence="1" type="ORF">MM415B00582_0011</name>
</gene>
<accession>A0A6M3J325</accession>
<sequence>MAVLDFVGYINTASPASAAEKALFLTDFCAAQGYTDTIVDALGNLIPNPESRKDFANRVILEWFKQVVRNHRFQAASNLIVPEPLELE</sequence>
<dbReference type="EMBL" id="MT141504">
    <property type="protein sequence ID" value="QJA63725.1"/>
    <property type="molecule type" value="Genomic_DNA"/>
</dbReference>
<evidence type="ECO:0000313" key="1">
    <source>
        <dbReference type="EMBL" id="QJA63725.1"/>
    </source>
</evidence>